<reference evidence="1" key="1">
    <citation type="submission" date="2020-10" db="EMBL/GenBank/DDBJ databases">
        <title>High-Quality Genome Resource of Clonostachys rosea strain S41 by Oxford Nanopore Long-Read Sequencing.</title>
        <authorList>
            <person name="Wang H."/>
        </authorList>
    </citation>
    <scope>NUCLEOTIDE SEQUENCE</scope>
    <source>
        <strain evidence="1">S41</strain>
    </source>
</reference>
<proteinExistence type="predicted"/>
<evidence type="ECO:0000313" key="2">
    <source>
        <dbReference type="Proteomes" id="UP000616885"/>
    </source>
</evidence>
<sequence length="149" mass="16607">MLPSPGLRDLPFGDLPSPTDHPRPVSWWPYWMLPPPHVLFTTLFPTLQGWRDKTIWDKFVSTISVPSIFLLVITLPVVESESTEDSLVAETLMDIASVRATEPPPEFRQSWSKQRPKRTIVSGSGMPAVGAVEVEAAVTCRLETSLPLE</sequence>
<name>A0A8H7TPH7_BIOOC</name>
<dbReference type="AlphaFoldDB" id="A0A8H7TPH7"/>
<accession>A0A8H7TPH7</accession>
<gene>
    <name evidence="1" type="ORF">IM811_013709</name>
</gene>
<comment type="caution">
    <text evidence="1">The sequence shown here is derived from an EMBL/GenBank/DDBJ whole genome shotgun (WGS) entry which is preliminary data.</text>
</comment>
<organism evidence="1 2">
    <name type="scientific">Bionectria ochroleuca</name>
    <name type="common">Gliocladium roseum</name>
    <dbReference type="NCBI Taxonomy" id="29856"/>
    <lineage>
        <taxon>Eukaryota</taxon>
        <taxon>Fungi</taxon>
        <taxon>Dikarya</taxon>
        <taxon>Ascomycota</taxon>
        <taxon>Pezizomycotina</taxon>
        <taxon>Sordariomycetes</taxon>
        <taxon>Hypocreomycetidae</taxon>
        <taxon>Hypocreales</taxon>
        <taxon>Bionectriaceae</taxon>
        <taxon>Clonostachys</taxon>
    </lineage>
</organism>
<dbReference type="Proteomes" id="UP000616885">
    <property type="component" value="Unassembled WGS sequence"/>
</dbReference>
<dbReference type="EMBL" id="JADCTT010000005">
    <property type="protein sequence ID" value="KAF9751915.1"/>
    <property type="molecule type" value="Genomic_DNA"/>
</dbReference>
<protein>
    <submittedName>
        <fullName evidence="1">Uncharacterized protein</fullName>
    </submittedName>
</protein>
<evidence type="ECO:0000313" key="1">
    <source>
        <dbReference type="EMBL" id="KAF9751915.1"/>
    </source>
</evidence>